<feature type="repeat" description="HEAT" evidence="1">
    <location>
        <begin position="859"/>
        <end position="897"/>
    </location>
</feature>
<dbReference type="GO" id="GO:0005802">
    <property type="term" value="C:trans-Golgi network"/>
    <property type="evidence" value="ECO:0007669"/>
    <property type="project" value="InterPro"/>
</dbReference>
<evidence type="ECO:0000313" key="4">
    <source>
        <dbReference type="Proteomes" id="UP001341281"/>
    </source>
</evidence>
<dbReference type="Proteomes" id="UP001341281">
    <property type="component" value="Chromosome 04"/>
</dbReference>
<evidence type="ECO:0000256" key="1">
    <source>
        <dbReference type="PROSITE-ProRule" id="PRU00103"/>
    </source>
</evidence>
<dbReference type="SUPFAM" id="SSF48371">
    <property type="entry name" value="ARM repeat"/>
    <property type="match status" value="1"/>
</dbReference>
<dbReference type="PROSITE" id="PS50077">
    <property type="entry name" value="HEAT_REPEAT"/>
    <property type="match status" value="1"/>
</dbReference>
<dbReference type="PANTHER" id="PTHR32059:SF0">
    <property type="entry name" value="RAB11-BINDING PROTEIN RELCH"/>
    <property type="match status" value="1"/>
</dbReference>
<dbReference type="InterPro" id="IPR016024">
    <property type="entry name" value="ARM-type_fold"/>
</dbReference>
<dbReference type="InterPro" id="IPR006594">
    <property type="entry name" value="LisH"/>
</dbReference>
<protein>
    <recommendedName>
        <fullName evidence="5">HEAT repeat-containing protein</fullName>
    </recommendedName>
</protein>
<gene>
    <name evidence="3" type="ORF">U9M48_019429</name>
</gene>
<dbReference type="InterPro" id="IPR021133">
    <property type="entry name" value="HEAT_type_2"/>
</dbReference>
<sequence>MVATAGAGSCFKCSNCPNGGGVVVCDTGGQMGREVWALCKEGRGPAGLPRILLSATNEGSISQQDKWDMKNSALGPLKDNERKDLNCAVKEYLLLAGYRLAAMTLIEEVPDQDLDVWPNSSACVRDALRCYYYQYLSSTAEAAEEKISILRENETLVKDNERLNSEKDSLTKSWEAANSQVAALRKSLETAHKDIKEKEKMVQDLRQSLDVQRKELNDCRAEITALKMYIEGTQSSKQLFVGNSDGLKLHPIANSMGEAASLNNNDEDSKESESVTNKLTLEVNTTDDIQKVPSVSEALVSYATDENCIYGTSEDKSMSNMSLQNVSFYSNLHGASMTGKSHGSSDGISVYLSTEKLESPSKQKSSDKMALETIMIVSDALPKIVPYVLINHREELLPLIICAIEKHPDSDVRDSLTHTLFNLIKRPDGQQRRIIMDACVELAKSVGEMRTETELLPQCWEQINHQYEERRLLVAQSCGELAVYVRPEIRDSLILSIVQQLVEDAATVVREAATHNLALLLPLFPNLDKYYKVEELMFQLVCDPSGVVVEVALKELVHAVVRWGGKLDQISRVLLAHILASAQRCPPISGVEGTIDFHLRVLGEQERWNIDALLRMLTELLPFVHQKAIETCPFASVDFSSSTPENFFSMYCIKLYATGDSEWLAFEWMHTDCLPDLIKLACLLPMKEDNLRIIIAKYLLEVSRRYGKYYLEHIMLPVFLMAAGDIDSGDFTYFPLSIQPKVRGLRPKNSTAEKLAIMCVFPLLLSGILGSPSSRQQLEEYLRKVLIQNTKDGSFSMHHTTEIINAVRFLCLFVEHHGVIFNILWEMVVSSDTSLKINAAILLKALVPYIDVKIASAHILPALITLGSDQNLTVKCASIDAFGAVAQHFKNGMVVDKIRIQMDAFLEDGSHEATISVIRALAVAVPHSTDRLREYILLI</sequence>
<dbReference type="PANTHER" id="PTHR32059">
    <property type="entry name" value="RAB11-BINDING PROTEIN RELCH"/>
    <property type="match status" value="1"/>
</dbReference>
<proteinExistence type="predicted"/>
<keyword evidence="2" id="KW-0175">Coiled coil</keyword>
<feature type="coiled-coil region" evidence="2">
    <location>
        <begin position="133"/>
        <end position="222"/>
    </location>
</feature>
<evidence type="ECO:0000256" key="2">
    <source>
        <dbReference type="SAM" id="Coils"/>
    </source>
</evidence>
<dbReference type="InterPro" id="IPR040362">
    <property type="entry name" value="RELCH"/>
</dbReference>
<dbReference type="InterPro" id="IPR011989">
    <property type="entry name" value="ARM-like"/>
</dbReference>
<name>A0AAQ3WRI8_PASNO</name>
<dbReference type="EMBL" id="CP144748">
    <property type="protein sequence ID" value="WVZ70791.1"/>
    <property type="molecule type" value="Genomic_DNA"/>
</dbReference>
<dbReference type="GO" id="GO:0055037">
    <property type="term" value="C:recycling endosome"/>
    <property type="evidence" value="ECO:0007669"/>
    <property type="project" value="TreeGrafter"/>
</dbReference>
<dbReference type="AlphaFoldDB" id="A0AAQ3WRI8"/>
<dbReference type="SMART" id="SM00667">
    <property type="entry name" value="LisH"/>
    <property type="match status" value="1"/>
</dbReference>
<organism evidence="3 4">
    <name type="scientific">Paspalum notatum var. saurae</name>
    <dbReference type="NCBI Taxonomy" id="547442"/>
    <lineage>
        <taxon>Eukaryota</taxon>
        <taxon>Viridiplantae</taxon>
        <taxon>Streptophyta</taxon>
        <taxon>Embryophyta</taxon>
        <taxon>Tracheophyta</taxon>
        <taxon>Spermatophyta</taxon>
        <taxon>Magnoliopsida</taxon>
        <taxon>Liliopsida</taxon>
        <taxon>Poales</taxon>
        <taxon>Poaceae</taxon>
        <taxon>PACMAD clade</taxon>
        <taxon>Panicoideae</taxon>
        <taxon>Andropogonodae</taxon>
        <taxon>Paspaleae</taxon>
        <taxon>Paspalinae</taxon>
        <taxon>Paspalum</taxon>
    </lineage>
</organism>
<reference evidence="3 4" key="1">
    <citation type="submission" date="2024-02" db="EMBL/GenBank/DDBJ databases">
        <title>High-quality chromosome-scale genome assembly of Pensacola bahiagrass (Paspalum notatum Flugge var. saurae).</title>
        <authorList>
            <person name="Vega J.M."/>
            <person name="Podio M."/>
            <person name="Orjuela J."/>
            <person name="Siena L.A."/>
            <person name="Pessino S.C."/>
            <person name="Combes M.C."/>
            <person name="Mariac C."/>
            <person name="Albertini E."/>
            <person name="Pupilli F."/>
            <person name="Ortiz J.P.A."/>
            <person name="Leblanc O."/>
        </authorList>
    </citation>
    <scope>NUCLEOTIDE SEQUENCE [LARGE SCALE GENOMIC DNA]</scope>
    <source>
        <strain evidence="3">R1</strain>
        <tissue evidence="3">Leaf</tissue>
    </source>
</reference>
<dbReference type="Gene3D" id="1.25.10.10">
    <property type="entry name" value="Leucine-rich Repeat Variant"/>
    <property type="match status" value="2"/>
</dbReference>
<evidence type="ECO:0008006" key="5">
    <source>
        <dbReference type="Google" id="ProtNLM"/>
    </source>
</evidence>
<dbReference type="GO" id="GO:0032367">
    <property type="term" value="P:intracellular cholesterol transport"/>
    <property type="evidence" value="ECO:0007669"/>
    <property type="project" value="InterPro"/>
</dbReference>
<keyword evidence="4" id="KW-1185">Reference proteome</keyword>
<accession>A0AAQ3WRI8</accession>
<evidence type="ECO:0000313" key="3">
    <source>
        <dbReference type="EMBL" id="WVZ70791.1"/>
    </source>
</evidence>
<dbReference type="PROSITE" id="PS50896">
    <property type="entry name" value="LISH"/>
    <property type="match status" value="1"/>
</dbReference>